<evidence type="ECO:0000313" key="3">
    <source>
        <dbReference type="Proteomes" id="UP000295070"/>
    </source>
</evidence>
<dbReference type="EMBL" id="SCKG01000009">
    <property type="protein sequence ID" value="TDH08823.1"/>
    <property type="molecule type" value="Genomic_DNA"/>
</dbReference>
<name>A0A484D0Q0_PERFV</name>
<feature type="region of interest" description="Disordered" evidence="1">
    <location>
        <begin position="1"/>
        <end position="46"/>
    </location>
</feature>
<dbReference type="AlphaFoldDB" id="A0A484D0Q0"/>
<dbReference type="Proteomes" id="UP000295070">
    <property type="component" value="Chromosome 9"/>
</dbReference>
<organism evidence="2 3">
    <name type="scientific">Perca flavescens</name>
    <name type="common">American yellow perch</name>
    <name type="synonym">Morone flavescens</name>
    <dbReference type="NCBI Taxonomy" id="8167"/>
    <lineage>
        <taxon>Eukaryota</taxon>
        <taxon>Metazoa</taxon>
        <taxon>Chordata</taxon>
        <taxon>Craniata</taxon>
        <taxon>Vertebrata</taxon>
        <taxon>Euteleostomi</taxon>
        <taxon>Actinopterygii</taxon>
        <taxon>Neopterygii</taxon>
        <taxon>Teleostei</taxon>
        <taxon>Neoteleostei</taxon>
        <taxon>Acanthomorphata</taxon>
        <taxon>Eupercaria</taxon>
        <taxon>Perciformes</taxon>
        <taxon>Percoidei</taxon>
        <taxon>Percidae</taxon>
        <taxon>Percinae</taxon>
        <taxon>Perca</taxon>
    </lineage>
</organism>
<evidence type="ECO:0000256" key="1">
    <source>
        <dbReference type="SAM" id="MobiDB-lite"/>
    </source>
</evidence>
<comment type="caution">
    <text evidence="2">The sequence shown here is derived from an EMBL/GenBank/DDBJ whole genome shotgun (WGS) entry which is preliminary data.</text>
</comment>
<accession>A0A484D0Q0</accession>
<gene>
    <name evidence="2" type="ORF">EPR50_G00101890</name>
</gene>
<proteinExistence type="predicted"/>
<protein>
    <submittedName>
        <fullName evidence="2">Uncharacterized protein</fullName>
    </submittedName>
</protein>
<evidence type="ECO:0000313" key="2">
    <source>
        <dbReference type="EMBL" id="TDH08823.1"/>
    </source>
</evidence>
<sequence length="68" mass="7637">MNGSQPAALEEEEEQRGVPDTYSRASQLSFPRRNTQQDSPATGASFHRQVVRVQFEQGMGETRLLLTD</sequence>
<reference evidence="2 3" key="1">
    <citation type="submission" date="2019-01" db="EMBL/GenBank/DDBJ databases">
        <title>A chromosome-scale genome assembly of the yellow perch, Perca flavescens.</title>
        <authorList>
            <person name="Feron R."/>
            <person name="Morvezen R."/>
            <person name="Bestin A."/>
            <person name="Haffray P."/>
            <person name="Klopp C."/>
            <person name="Zahm M."/>
            <person name="Cabau C."/>
            <person name="Roques C."/>
            <person name="Donnadieu C."/>
            <person name="Bouchez O."/>
            <person name="Christie M."/>
            <person name="Larson W."/>
            <person name="Guiguen Y."/>
        </authorList>
    </citation>
    <scope>NUCLEOTIDE SEQUENCE [LARGE SCALE GENOMIC DNA]</scope>
    <source>
        <strain evidence="2">YP-PL-M2</strain>
        <tissue evidence="2">Blood</tissue>
    </source>
</reference>
<keyword evidence="3" id="KW-1185">Reference proteome</keyword>
<feature type="compositionally biased region" description="Polar residues" evidence="1">
    <location>
        <begin position="23"/>
        <end position="42"/>
    </location>
</feature>